<dbReference type="RefSeq" id="WP_226385470.1">
    <property type="nucleotide sequence ID" value="NZ_JADCKA010000009.1"/>
</dbReference>
<protein>
    <submittedName>
        <fullName evidence="2">Minor capsid protein</fullName>
    </submittedName>
</protein>
<keyword evidence="3" id="KW-1185">Reference proteome</keyword>
<evidence type="ECO:0000313" key="3">
    <source>
        <dbReference type="Proteomes" id="UP001516588"/>
    </source>
</evidence>
<dbReference type="EMBL" id="JADCKA010000009">
    <property type="protein sequence ID" value="MBE5035822.1"/>
    <property type="molecule type" value="Genomic_DNA"/>
</dbReference>
<dbReference type="Proteomes" id="UP001516588">
    <property type="component" value="Unassembled WGS sequence"/>
</dbReference>
<evidence type="ECO:0000313" key="2">
    <source>
        <dbReference type="EMBL" id="MBE5035822.1"/>
    </source>
</evidence>
<gene>
    <name evidence="2" type="ORF">INF20_05985</name>
</gene>
<dbReference type="InterPro" id="IPR006528">
    <property type="entry name" value="Phage_head_morphogenesis_dom"/>
</dbReference>
<evidence type="ECO:0000259" key="1">
    <source>
        <dbReference type="Pfam" id="PF04233"/>
    </source>
</evidence>
<sequence length="594" mass="68857">MEKDEEKLKKKLSSFYDKEYAKLDKTIAAFYEKFGTDNVIEYRNLMQSLPEADKMLLIEQSDEFAKKYPQYAHLLPVRNNIYKLNRLEGLQYSVRLNQLNIGAVNNEEITKYLEKQAERGLNAAAEAMGFGKNFNALNGNIASKFVGVNWSNGKKNFSERIWENTDKLSQYLNNDIATGFARGVNYRKLTDIIQKRYSKVTRNDAYRLIYTEGTYVMAESSMAPFEEDFEQYRVSTVGDSRVCPICRDLSGQVFNIKDRQPGVNFPPLHPWCRCTFTIEVEDWDAWMDEYERKHGGNTRRAEDIKTGIEEAKPKDTPTYQNIKNATGEYYDTIDKTIKNAPEMNMKKMYEKHQDKWNFQKDEYRSFYDTVNQKVHLSWDDVIGNSNRNDFDTFFHETGHAIDSCQMNGVGFYSDSYKNGIFAQTLRKEAQDHIDATYADMQKKFEIALNDHERWVEVGFVNDITYKMLEDAIKQGDYASWDALIADPAMNSLLFDGKKPTIEMAKKRLANEINGLPITEASDIQDMFDAQFGETLTKSKHGQKYWENGGNEIRAAEAFAEMWSATLNNPGSLNLIKEYFPESYEIFLEIVRSMK</sequence>
<feature type="domain" description="Phage head morphogenesis" evidence="1">
    <location>
        <begin position="172"/>
        <end position="276"/>
    </location>
</feature>
<comment type="caution">
    <text evidence="2">The sequence shown here is derived from an EMBL/GenBank/DDBJ whole genome shotgun (WGS) entry which is preliminary data.</text>
</comment>
<accession>A0ABR9QY69</accession>
<proteinExistence type="predicted"/>
<dbReference type="NCBIfam" id="TIGR01641">
    <property type="entry name" value="phageSPP1_gp7"/>
    <property type="match status" value="1"/>
</dbReference>
<name>A0ABR9QY69_9FIRM</name>
<reference evidence="2 3" key="1">
    <citation type="submission" date="2020-10" db="EMBL/GenBank/DDBJ databases">
        <title>ChiBAC.</title>
        <authorList>
            <person name="Zenner C."/>
            <person name="Hitch T.C.A."/>
            <person name="Clavel T."/>
        </authorList>
    </citation>
    <scope>NUCLEOTIDE SEQUENCE [LARGE SCALE GENOMIC DNA]</scope>
    <source>
        <strain evidence="2 3">DSM 108706</strain>
    </source>
</reference>
<organism evidence="2 3">
    <name type="scientific">Gallibacter intestinalis</name>
    <dbReference type="NCBI Taxonomy" id="2779356"/>
    <lineage>
        <taxon>Bacteria</taxon>
        <taxon>Bacillati</taxon>
        <taxon>Bacillota</taxon>
        <taxon>Clostridia</taxon>
        <taxon>Eubacteriales</taxon>
        <taxon>Eubacteriaceae</taxon>
        <taxon>Gallibacter</taxon>
    </lineage>
</organism>
<dbReference type="Pfam" id="PF04233">
    <property type="entry name" value="Phage_Mu_F"/>
    <property type="match status" value="1"/>
</dbReference>